<organism evidence="4 5">
    <name type="scientific">Acidovorax soli</name>
    <dbReference type="NCBI Taxonomy" id="592050"/>
    <lineage>
        <taxon>Bacteria</taxon>
        <taxon>Pseudomonadati</taxon>
        <taxon>Pseudomonadota</taxon>
        <taxon>Betaproteobacteria</taxon>
        <taxon>Burkholderiales</taxon>
        <taxon>Comamonadaceae</taxon>
        <taxon>Acidovorax</taxon>
    </lineage>
</organism>
<gene>
    <name evidence="4" type="ORF">HNP48_006164</name>
</gene>
<dbReference type="AlphaFoldDB" id="A0A7X0UCW9"/>
<evidence type="ECO:0000313" key="5">
    <source>
        <dbReference type="Proteomes" id="UP000575083"/>
    </source>
</evidence>
<proteinExistence type="predicted"/>
<dbReference type="GO" id="GO:0016887">
    <property type="term" value="F:ATP hydrolysis activity"/>
    <property type="evidence" value="ECO:0007669"/>
    <property type="project" value="InterPro"/>
</dbReference>
<name>A0A7X0UCW9_9BURK</name>
<evidence type="ECO:0000259" key="3">
    <source>
        <dbReference type="Pfam" id="PF13401"/>
    </source>
</evidence>
<dbReference type="CDD" id="cd00009">
    <property type="entry name" value="AAA"/>
    <property type="match status" value="1"/>
</dbReference>
<protein>
    <recommendedName>
        <fullName evidence="3">ORC1/DEAH AAA+ ATPase domain-containing protein</fullName>
    </recommendedName>
</protein>
<comment type="caution">
    <text evidence="4">The sequence shown here is derived from an EMBL/GenBank/DDBJ whole genome shotgun (WGS) entry which is preliminary data.</text>
</comment>
<keyword evidence="2" id="KW-0472">Membrane</keyword>
<sequence length="746" mass="82541">MIIEQLKSWMTWPVARALLIAGVTLFVGSALLTPHLNPATRGSVRTYESIGPVWGELVQWRVALVQASQELGHWPKDIQKYAPSVAFPKLRVTSPGPLRLQVDVINDPALGHLAGTQVLLHMTPDMYHWTCRPGKPPMPAGALPISCAAGPQSQDSQDGKGDDMDPEAVRQSRIAAVEAADPFGWLRSLIKWCALIFAVGAVVWVLRHPLIGPAQLRPEKLLRTPVSRLPRIDQLLRTVGRLRATLEAAEVRTKDWQSAVQFAHDDAADQSMVLAERVSASSQPSRDWALPGAVFEWKFPPDLPVSLDRCLLYVPQPGLDEATVLRQLRAAQTGTDVLLILCDHGTENPWPLLRAHTDDGANLHVMVDSASQTEWLLAREPLQVLLRLLAAQLRVTRISPYQTRGGVTREGSFFGREQLLARVVNREPANYLVVGGRQLGKSSLLKAVQRRLQGHPQIVCHYVSLRDHRLSPRMALQFGLPADTPLEAIVDHLQAQYTGKRLYLLIDEADLFFRDESNNGYHQLSTLRSLSEEGRCWFMLAGFWDLYATAVLDYQSPLRNFGEVLAIGGLERPACKALATEPLRRLRLGFGGDALVERLVDASGQRANLVAILCQECLEALKPGERVIEKRHLDQALASQPVQDALAGWGRLSPDDAACRLDRVVVYHVAQQGQTSLVALAGLLQGHGVQADAQALRQSLARLQLAWVLRREEAIYSFAIPLMTAQFEPSEVELLLHQELAVMAKA</sequence>
<feature type="region of interest" description="Disordered" evidence="1">
    <location>
        <begin position="140"/>
        <end position="168"/>
    </location>
</feature>
<dbReference type="InterPro" id="IPR049945">
    <property type="entry name" value="AAA_22"/>
</dbReference>
<keyword evidence="2" id="KW-1133">Transmembrane helix</keyword>
<dbReference type="Proteomes" id="UP000575083">
    <property type="component" value="Unassembled WGS sequence"/>
</dbReference>
<feature type="domain" description="ORC1/DEAH AAA+ ATPase" evidence="3">
    <location>
        <begin position="429"/>
        <end position="542"/>
    </location>
</feature>
<accession>A0A7X0UCW9</accession>
<dbReference type="RefSeq" id="WP_184864494.1">
    <property type="nucleotide sequence ID" value="NZ_JACHLK010000019.1"/>
</dbReference>
<keyword evidence="2" id="KW-0812">Transmembrane</keyword>
<evidence type="ECO:0000256" key="2">
    <source>
        <dbReference type="SAM" id="Phobius"/>
    </source>
</evidence>
<reference evidence="4 5" key="1">
    <citation type="submission" date="2020-08" db="EMBL/GenBank/DDBJ databases">
        <title>Functional genomics of gut bacteria from endangered species of beetles.</title>
        <authorList>
            <person name="Carlos-Shanley C."/>
        </authorList>
    </citation>
    <scope>NUCLEOTIDE SEQUENCE [LARGE SCALE GENOMIC DNA]</scope>
    <source>
        <strain evidence="4 5">S00198</strain>
    </source>
</reference>
<dbReference type="InterPro" id="IPR027417">
    <property type="entry name" value="P-loop_NTPase"/>
</dbReference>
<dbReference type="EMBL" id="JACHLK010000019">
    <property type="protein sequence ID" value="MBB6563444.1"/>
    <property type="molecule type" value="Genomic_DNA"/>
</dbReference>
<dbReference type="SUPFAM" id="SSF52540">
    <property type="entry name" value="P-loop containing nucleoside triphosphate hydrolases"/>
    <property type="match status" value="1"/>
</dbReference>
<evidence type="ECO:0000313" key="4">
    <source>
        <dbReference type="EMBL" id="MBB6563444.1"/>
    </source>
</evidence>
<dbReference type="Gene3D" id="3.40.50.300">
    <property type="entry name" value="P-loop containing nucleotide triphosphate hydrolases"/>
    <property type="match status" value="1"/>
</dbReference>
<evidence type="ECO:0000256" key="1">
    <source>
        <dbReference type="SAM" id="MobiDB-lite"/>
    </source>
</evidence>
<dbReference type="Pfam" id="PF13401">
    <property type="entry name" value="AAA_22"/>
    <property type="match status" value="1"/>
</dbReference>
<keyword evidence="5" id="KW-1185">Reference proteome</keyword>
<feature type="compositionally biased region" description="Basic and acidic residues" evidence="1">
    <location>
        <begin position="157"/>
        <end position="168"/>
    </location>
</feature>
<feature type="transmembrane region" description="Helical" evidence="2">
    <location>
        <begin position="14"/>
        <end position="33"/>
    </location>
</feature>